<name>A0A4U1JB11_9BACT</name>
<evidence type="ECO:0000313" key="2">
    <source>
        <dbReference type="Proteomes" id="UP000309215"/>
    </source>
</evidence>
<dbReference type="Proteomes" id="UP000309215">
    <property type="component" value="Unassembled WGS sequence"/>
</dbReference>
<comment type="caution">
    <text evidence="1">The sequence shown here is derived from an EMBL/GenBank/DDBJ whole genome shotgun (WGS) entry which is preliminary data.</text>
</comment>
<dbReference type="OrthoDB" id="5513456at2"/>
<reference evidence="1 2" key="1">
    <citation type="submission" date="2019-04" db="EMBL/GenBank/DDBJ databases">
        <authorList>
            <person name="Li Y."/>
            <person name="Wang J."/>
        </authorList>
    </citation>
    <scope>NUCLEOTIDE SEQUENCE [LARGE SCALE GENOMIC DNA]</scope>
    <source>
        <strain evidence="1 2">DSM 14668</strain>
    </source>
</reference>
<dbReference type="Pfam" id="PF13665">
    <property type="entry name" value="Tox-PAAR-like"/>
    <property type="match status" value="1"/>
</dbReference>
<dbReference type="EMBL" id="SSMQ01000018">
    <property type="protein sequence ID" value="TKD06547.1"/>
    <property type="molecule type" value="Genomic_DNA"/>
</dbReference>
<accession>A0A4U1JB11</accession>
<sequence>MFVNTQMMGMNMGFPDVCLTPVPPAPAPVPIPYPNMGFGPMACPPVWNVLTMCTPTHNMATPITMSVGDNPGIATGVASGMVMGPVRHVTGSFTVLVGGMPVTKMTSMSIQNSTNCPGMRIVPSQPTVLSLGP</sequence>
<evidence type="ECO:0000313" key="1">
    <source>
        <dbReference type="EMBL" id="TKD06547.1"/>
    </source>
</evidence>
<gene>
    <name evidence="1" type="ORF">E8A74_18715</name>
</gene>
<keyword evidence="2" id="KW-1185">Reference proteome</keyword>
<dbReference type="RefSeq" id="WP_136930398.1">
    <property type="nucleotide sequence ID" value="NZ_SSMQ01000018.1"/>
</dbReference>
<protein>
    <submittedName>
        <fullName evidence="1">DUF4150 domain-containing protein</fullName>
    </submittedName>
</protein>
<dbReference type="AlphaFoldDB" id="A0A4U1JB11"/>
<proteinExistence type="predicted"/>
<organism evidence="1 2">
    <name type="scientific">Polyangium fumosum</name>
    <dbReference type="NCBI Taxonomy" id="889272"/>
    <lineage>
        <taxon>Bacteria</taxon>
        <taxon>Pseudomonadati</taxon>
        <taxon>Myxococcota</taxon>
        <taxon>Polyangia</taxon>
        <taxon>Polyangiales</taxon>
        <taxon>Polyangiaceae</taxon>
        <taxon>Polyangium</taxon>
    </lineage>
</organism>